<gene>
    <name evidence="1" type="ORF">Sdagh_50960</name>
</gene>
<name>A0ABQ3Q7X0_9ACTN</name>
<proteinExistence type="predicted"/>
<accession>A0ABQ3Q7X0</accession>
<sequence length="153" mass="17387">MSTIYAFINGQVAITVQYWVERYEEVDAGARIDVRRAEPYEGSHHRDGAEGHRVLPVGDGGIWRIDLSHRIDSEVPEQRFHHHPDFQHGDVGPRAFDTELSADPLDWTERRLLDLPALLTEKGHEDLAKSIDTEQLARSMPLIRMAIEASLTP</sequence>
<dbReference type="Proteomes" id="UP001052655">
    <property type="component" value="Unassembled WGS sequence"/>
</dbReference>
<evidence type="ECO:0000313" key="2">
    <source>
        <dbReference type="Proteomes" id="UP001052655"/>
    </source>
</evidence>
<reference evidence="1" key="1">
    <citation type="submission" date="2024-05" db="EMBL/GenBank/DDBJ databases">
        <title>Whole genome shotgun sequence of Streptomyces daghestanicus NBRC 12762.</title>
        <authorList>
            <person name="Komaki H."/>
            <person name="Tamura T."/>
        </authorList>
    </citation>
    <scope>NUCLEOTIDE SEQUENCE</scope>
    <source>
        <strain evidence="1">NBRC 12762</strain>
    </source>
</reference>
<dbReference type="RefSeq" id="WP_190078649.1">
    <property type="nucleotide sequence ID" value="NZ_BMTC01000052.1"/>
</dbReference>
<dbReference type="EMBL" id="BNDX01000013">
    <property type="protein sequence ID" value="GHI33366.1"/>
    <property type="molecule type" value="Genomic_DNA"/>
</dbReference>
<evidence type="ECO:0000313" key="1">
    <source>
        <dbReference type="EMBL" id="GHI33366.1"/>
    </source>
</evidence>
<comment type="caution">
    <text evidence="1">The sequence shown here is derived from an EMBL/GenBank/DDBJ whole genome shotgun (WGS) entry which is preliminary data.</text>
</comment>
<organism evidence="1 2">
    <name type="scientific">Streptomyces daghestanicus</name>
    <dbReference type="NCBI Taxonomy" id="66885"/>
    <lineage>
        <taxon>Bacteria</taxon>
        <taxon>Bacillati</taxon>
        <taxon>Actinomycetota</taxon>
        <taxon>Actinomycetes</taxon>
        <taxon>Kitasatosporales</taxon>
        <taxon>Streptomycetaceae</taxon>
        <taxon>Streptomyces</taxon>
    </lineage>
</organism>
<keyword evidence="2" id="KW-1185">Reference proteome</keyword>
<protein>
    <submittedName>
        <fullName evidence="1">Uncharacterized protein</fullName>
    </submittedName>
</protein>